<dbReference type="RefSeq" id="WP_112218050.1">
    <property type="nucleotide sequence ID" value="NZ_MVJN01000001.1"/>
</dbReference>
<dbReference type="AlphaFoldDB" id="A0A364LN52"/>
<organism evidence="2 3">
    <name type="scientific">Legionella quinlivanii</name>
    <dbReference type="NCBI Taxonomy" id="45073"/>
    <lineage>
        <taxon>Bacteria</taxon>
        <taxon>Pseudomonadati</taxon>
        <taxon>Pseudomonadota</taxon>
        <taxon>Gammaproteobacteria</taxon>
        <taxon>Legionellales</taxon>
        <taxon>Legionellaceae</taxon>
        <taxon>Legionella</taxon>
    </lineage>
</organism>
<evidence type="ECO:0000313" key="2">
    <source>
        <dbReference type="EMBL" id="RAP38408.1"/>
    </source>
</evidence>
<evidence type="ECO:0000256" key="1">
    <source>
        <dbReference type="SAM" id="SignalP"/>
    </source>
</evidence>
<dbReference type="EMBL" id="MVJN01000001">
    <property type="protein sequence ID" value="RAP38408.1"/>
    <property type="molecule type" value="Genomic_DNA"/>
</dbReference>
<feature type="signal peptide" evidence="1">
    <location>
        <begin position="1"/>
        <end position="16"/>
    </location>
</feature>
<evidence type="ECO:0008006" key="4">
    <source>
        <dbReference type="Google" id="ProtNLM"/>
    </source>
</evidence>
<dbReference type="Proteomes" id="UP000249458">
    <property type="component" value="Unassembled WGS sequence"/>
</dbReference>
<comment type="caution">
    <text evidence="2">The sequence shown here is derived from an EMBL/GenBank/DDBJ whole genome shotgun (WGS) entry which is preliminary data.</text>
</comment>
<feature type="chain" id="PRO_5016949756" description="C-type lysozyme inhibitor domain-containing protein" evidence="1">
    <location>
        <begin position="17"/>
        <end position="115"/>
    </location>
</feature>
<protein>
    <recommendedName>
        <fullName evidence="4">C-type lysozyme inhibitor domain-containing protein</fullName>
    </recommendedName>
</protein>
<proteinExistence type="predicted"/>
<keyword evidence="1" id="KW-0732">Signal</keyword>
<gene>
    <name evidence="2" type="ORF">B1207_00520</name>
</gene>
<accession>A0A364LN52</accession>
<sequence>MKTLSLLLLCPGLVFASDKTLTCSMQGLTENITFTVADKPNSMPLIDFPYEVEATIFSMRQGNLLLVAVDSEDKSRSRLFISAQWNKQSDSYHGQFFADFGGNQLQFENGRIVCK</sequence>
<reference evidence="2 3" key="1">
    <citation type="submission" date="2017-02" db="EMBL/GenBank/DDBJ databases">
        <title>Legionella quilivanii strain from human: case report and whole genome sequencing analysis.</title>
        <authorList>
            <person name="Lalancette C."/>
            <person name="Leduc J.-M."/>
            <person name="Levesque S."/>
            <person name="Fournier E."/>
            <person name="Saoud J."/>
            <person name="Faucher S.P."/>
            <person name="Bernard K."/>
            <person name="Martineau C."/>
            <person name="Longtin J."/>
        </authorList>
    </citation>
    <scope>NUCLEOTIDE SEQUENCE [LARGE SCALE GENOMIC DNA]</scope>
    <source>
        <strain evidence="2 3">ID143958</strain>
    </source>
</reference>
<name>A0A364LN52_9GAMM</name>
<evidence type="ECO:0000313" key="3">
    <source>
        <dbReference type="Proteomes" id="UP000249458"/>
    </source>
</evidence>